<evidence type="ECO:0000256" key="2">
    <source>
        <dbReference type="PROSITE-ProRule" id="PRU00169"/>
    </source>
</evidence>
<comment type="caution">
    <text evidence="5">The sequence shown here is derived from an EMBL/GenBank/DDBJ whole genome shotgun (WGS) entry which is preliminary data.</text>
</comment>
<dbReference type="PROSITE" id="PS50110">
    <property type="entry name" value="RESPONSE_REGULATORY"/>
    <property type="match status" value="1"/>
</dbReference>
<dbReference type="EMBL" id="JACIEG010000001">
    <property type="protein sequence ID" value="MBB3968052.1"/>
    <property type="molecule type" value="Genomic_DNA"/>
</dbReference>
<dbReference type="Proteomes" id="UP000297248">
    <property type="component" value="Unassembled WGS sequence"/>
</dbReference>
<keyword evidence="4" id="KW-0238">DNA-binding</keyword>
<reference evidence="4 7" key="3">
    <citation type="submission" date="2020-08" db="EMBL/GenBank/DDBJ databases">
        <title>Genomic Encyclopedia of Type Strains, Phase IV (KMG-IV): sequencing the most valuable type-strain genomes for metagenomic binning, comparative biology and taxonomic classification.</title>
        <authorList>
            <person name="Goeker M."/>
        </authorList>
    </citation>
    <scope>NUCLEOTIDE SEQUENCE [LARGE SCALE GENOMIC DNA]</scope>
    <source>
        <strain evidence="4 7">DSM 100995</strain>
    </source>
</reference>
<dbReference type="InterPro" id="IPR050595">
    <property type="entry name" value="Bact_response_regulator"/>
</dbReference>
<dbReference type="RefSeq" id="WP_134334764.1">
    <property type="nucleotide sequence ID" value="NZ_BMCZ01000001.1"/>
</dbReference>
<organism evidence="5 6">
    <name type="scientific">Mucilaginibacter phyllosphaerae</name>
    <dbReference type="NCBI Taxonomy" id="1812349"/>
    <lineage>
        <taxon>Bacteria</taxon>
        <taxon>Pseudomonadati</taxon>
        <taxon>Bacteroidota</taxon>
        <taxon>Sphingobacteriia</taxon>
        <taxon>Sphingobacteriales</taxon>
        <taxon>Sphingobacteriaceae</taxon>
        <taxon>Mucilaginibacter</taxon>
    </lineage>
</organism>
<evidence type="ECO:0000313" key="6">
    <source>
        <dbReference type="Proteomes" id="UP000297248"/>
    </source>
</evidence>
<dbReference type="GO" id="GO:0003677">
    <property type="term" value="F:DNA binding"/>
    <property type="evidence" value="ECO:0007669"/>
    <property type="project" value="UniProtKB-KW"/>
</dbReference>
<feature type="modified residue" description="4-aspartylphosphate" evidence="2">
    <location>
        <position position="55"/>
    </location>
</feature>
<evidence type="ECO:0000313" key="4">
    <source>
        <dbReference type="EMBL" id="MBB3968052.1"/>
    </source>
</evidence>
<dbReference type="SUPFAM" id="SSF52172">
    <property type="entry name" value="CheY-like"/>
    <property type="match status" value="1"/>
</dbReference>
<keyword evidence="7" id="KW-1185">Reference proteome</keyword>
<protein>
    <submittedName>
        <fullName evidence="4">DNA-binding response OmpR family regulator</fullName>
    </submittedName>
    <submittedName>
        <fullName evidence="5">Response regulator</fullName>
    </submittedName>
</protein>
<dbReference type="Proteomes" id="UP000583101">
    <property type="component" value="Unassembled WGS sequence"/>
</dbReference>
<proteinExistence type="predicted"/>
<gene>
    <name evidence="5" type="ORF">E2R65_01815</name>
    <name evidence="4" type="ORF">GGR35_000638</name>
</gene>
<reference evidence="5" key="2">
    <citation type="submission" date="2019-03" db="EMBL/GenBank/DDBJ databases">
        <authorList>
            <person name="Yan Y.-Q."/>
            <person name="Du Z.-J."/>
        </authorList>
    </citation>
    <scope>NUCLEOTIDE SEQUENCE</scope>
    <source>
        <strain evidence="5">PP-F2FG21</strain>
    </source>
</reference>
<feature type="domain" description="Response regulatory" evidence="3">
    <location>
        <begin position="6"/>
        <end position="120"/>
    </location>
</feature>
<dbReference type="PANTHER" id="PTHR44591:SF3">
    <property type="entry name" value="RESPONSE REGULATORY DOMAIN-CONTAINING PROTEIN"/>
    <property type="match status" value="1"/>
</dbReference>
<dbReference type="AlphaFoldDB" id="A0A4Y8AK76"/>
<dbReference type="Gene3D" id="3.40.50.2300">
    <property type="match status" value="1"/>
</dbReference>
<sequence>MSDKKRVLVIDDDEAVLNVMEEALIYEGFEVKTADAADGVDSMIQTYVPDILLIDYILKGVNGGEICHQVKKNPDTRQLPVIILSAYPRVLLSLGQYGCDKFIPKPFDLSDLVGSIKSILHAGSCAALTEQNF</sequence>
<dbReference type="OrthoDB" id="795853at2"/>
<name>A0A4Y8AK76_9SPHI</name>
<dbReference type="PANTHER" id="PTHR44591">
    <property type="entry name" value="STRESS RESPONSE REGULATOR PROTEIN 1"/>
    <property type="match status" value="1"/>
</dbReference>
<evidence type="ECO:0000313" key="7">
    <source>
        <dbReference type="Proteomes" id="UP000583101"/>
    </source>
</evidence>
<dbReference type="EMBL" id="SNQG01000001">
    <property type="protein sequence ID" value="TEW68925.1"/>
    <property type="molecule type" value="Genomic_DNA"/>
</dbReference>
<evidence type="ECO:0000313" key="5">
    <source>
        <dbReference type="EMBL" id="TEW68925.1"/>
    </source>
</evidence>
<dbReference type="InterPro" id="IPR001789">
    <property type="entry name" value="Sig_transdc_resp-reg_receiver"/>
</dbReference>
<reference evidence="5 6" key="1">
    <citation type="journal article" date="2016" name="Int. J. Syst. Evol. Microbiol.">
        <title>Proposal of Mucilaginibacter phyllosphaerae sp. nov. isolated from the phyllosphere of Galium album.</title>
        <authorList>
            <person name="Aydogan E.L."/>
            <person name="Busse H.J."/>
            <person name="Moser G."/>
            <person name="Muller C."/>
            <person name="Kampfer P."/>
            <person name="Glaeser S.P."/>
        </authorList>
    </citation>
    <scope>NUCLEOTIDE SEQUENCE [LARGE SCALE GENOMIC DNA]</scope>
    <source>
        <strain evidence="5 6">PP-F2FG21</strain>
    </source>
</reference>
<dbReference type="GO" id="GO:0000160">
    <property type="term" value="P:phosphorelay signal transduction system"/>
    <property type="evidence" value="ECO:0007669"/>
    <property type="project" value="InterPro"/>
</dbReference>
<dbReference type="Pfam" id="PF00072">
    <property type="entry name" value="Response_reg"/>
    <property type="match status" value="1"/>
</dbReference>
<accession>A0A4Y8AK76</accession>
<evidence type="ECO:0000256" key="1">
    <source>
        <dbReference type="ARBA" id="ARBA00022553"/>
    </source>
</evidence>
<dbReference type="SMART" id="SM00448">
    <property type="entry name" value="REC"/>
    <property type="match status" value="1"/>
</dbReference>
<keyword evidence="1 2" id="KW-0597">Phosphoprotein</keyword>
<dbReference type="InterPro" id="IPR011006">
    <property type="entry name" value="CheY-like_superfamily"/>
</dbReference>
<evidence type="ECO:0000259" key="3">
    <source>
        <dbReference type="PROSITE" id="PS50110"/>
    </source>
</evidence>